<keyword evidence="6" id="KW-1185">Reference proteome</keyword>
<reference evidence="5 6" key="1">
    <citation type="submission" date="2018-06" db="EMBL/GenBank/DDBJ databases">
        <title>Genome analysis of cellulolytic fungus Trichoderma lentiforme CFAM-422.</title>
        <authorList>
            <person name="Steindorff A.S."/>
            <person name="Formighieri E.F."/>
            <person name="Midorikawa G.E.O."/>
            <person name="Tamietti M.S."/>
            <person name="Ramos E.Z."/>
            <person name="Silva A.S."/>
            <person name="Bon E.P.S."/>
            <person name="Mendes T.D."/>
            <person name="Damaso M.C.T."/>
            <person name="Favaro L.C.L."/>
        </authorList>
    </citation>
    <scope>NUCLEOTIDE SEQUENCE [LARGE SCALE GENOMIC DNA]</scope>
    <source>
        <strain evidence="5 6">CFAM-422</strain>
    </source>
</reference>
<comment type="caution">
    <text evidence="5">The sequence shown here is derived from an EMBL/GenBank/DDBJ whole genome shotgun (WGS) entry which is preliminary data.</text>
</comment>
<dbReference type="InterPro" id="IPR003034">
    <property type="entry name" value="SAP_dom"/>
</dbReference>
<feature type="compositionally biased region" description="Basic and acidic residues" evidence="3">
    <location>
        <begin position="260"/>
        <end position="270"/>
    </location>
</feature>
<evidence type="ECO:0000256" key="2">
    <source>
        <dbReference type="ARBA" id="ARBA00046328"/>
    </source>
</evidence>
<gene>
    <name evidence="5" type="ORF">CFAM422_009043</name>
</gene>
<feature type="domain" description="SAP" evidence="4">
    <location>
        <begin position="4"/>
        <end position="38"/>
    </location>
</feature>
<evidence type="ECO:0000313" key="5">
    <source>
        <dbReference type="EMBL" id="KAF3066951.1"/>
    </source>
</evidence>
<dbReference type="PANTHER" id="PTHR46551">
    <property type="entry name" value="SAP DOMAIN-CONTAINING RIBONUCLEOPROTEIN"/>
    <property type="match status" value="1"/>
</dbReference>
<dbReference type="EMBL" id="QLNT01000016">
    <property type="protein sequence ID" value="KAF3066951.1"/>
    <property type="molecule type" value="Genomic_DNA"/>
</dbReference>
<dbReference type="Gene3D" id="1.10.720.30">
    <property type="entry name" value="SAP domain"/>
    <property type="match status" value="1"/>
</dbReference>
<accession>A0A9P5CB58</accession>
<dbReference type="Pfam" id="PF18592">
    <property type="entry name" value="Tho1_MOS11_C"/>
    <property type="match status" value="1"/>
</dbReference>
<dbReference type="AlphaFoldDB" id="A0A9P5CB58"/>
<sequence length="276" mass="29611">MADYTALKVPELKKLLAEKKLPQTGNKADLIARLQEDDKKNATASAPKADKPVDGTANANKDPPPAESKEDEINYSDDEPSAASKPEKEQAAKPAEKPAAEPAAAAAAPADEDEAKPAEESGDKPAAEPAEAKEPAPSFAIGLSSTTADEELRKRVERAKRFGTELDDETKRLAERAKRFGVDDKELATGLDSALPERPLKRGRGRNEGDGNRPGKRRSQDRREQQPSGNERRSGRNKGNQNQGGKGSGKPKFSSIIEDPAEKAKAEKRAARFAAA</sequence>
<dbReference type="GO" id="GO:0005634">
    <property type="term" value="C:nucleus"/>
    <property type="evidence" value="ECO:0007669"/>
    <property type="project" value="TreeGrafter"/>
</dbReference>
<dbReference type="InterPro" id="IPR052240">
    <property type="entry name" value="SAP_domain_ribonucleoprotein"/>
</dbReference>
<protein>
    <recommendedName>
        <fullName evidence="4">SAP domain-containing protein</fullName>
    </recommendedName>
</protein>
<proteinExistence type="inferred from homology"/>
<feature type="region of interest" description="Disordered" evidence="3">
    <location>
        <begin position="20"/>
        <end position="276"/>
    </location>
</feature>
<evidence type="ECO:0000259" key="4">
    <source>
        <dbReference type="PROSITE" id="PS50800"/>
    </source>
</evidence>
<feature type="compositionally biased region" description="Basic and acidic residues" evidence="3">
    <location>
        <begin position="221"/>
        <end position="234"/>
    </location>
</feature>
<dbReference type="Pfam" id="PF02037">
    <property type="entry name" value="SAP"/>
    <property type="match status" value="1"/>
</dbReference>
<dbReference type="SUPFAM" id="SSF68906">
    <property type="entry name" value="SAP domain"/>
    <property type="match status" value="1"/>
</dbReference>
<evidence type="ECO:0000256" key="1">
    <source>
        <dbReference type="ARBA" id="ARBA00022553"/>
    </source>
</evidence>
<dbReference type="InterPro" id="IPR036361">
    <property type="entry name" value="SAP_dom_sf"/>
</dbReference>
<feature type="compositionally biased region" description="Basic and acidic residues" evidence="3">
    <location>
        <begin position="150"/>
        <end position="187"/>
    </location>
</feature>
<evidence type="ECO:0000256" key="3">
    <source>
        <dbReference type="SAM" id="MobiDB-lite"/>
    </source>
</evidence>
<comment type="similarity">
    <text evidence="2">Belongs to the SAP domain-containing ribonucleoprotein family.</text>
</comment>
<dbReference type="PANTHER" id="PTHR46551:SF1">
    <property type="entry name" value="SAP DOMAIN-CONTAINING RIBONUCLEOPROTEIN"/>
    <property type="match status" value="1"/>
</dbReference>
<evidence type="ECO:0000313" key="6">
    <source>
        <dbReference type="Proteomes" id="UP000801864"/>
    </source>
</evidence>
<dbReference type="Proteomes" id="UP000801864">
    <property type="component" value="Unassembled WGS sequence"/>
</dbReference>
<dbReference type="InterPro" id="IPR040746">
    <property type="entry name" value="THO1_MOS11_C"/>
</dbReference>
<name>A0A9P5CB58_9HYPO</name>
<feature type="compositionally biased region" description="Basic and acidic residues" evidence="3">
    <location>
        <begin position="115"/>
        <end position="134"/>
    </location>
</feature>
<feature type="compositionally biased region" description="Low complexity" evidence="3">
    <location>
        <begin position="100"/>
        <end position="109"/>
    </location>
</feature>
<dbReference type="GO" id="GO:0016973">
    <property type="term" value="P:poly(A)+ mRNA export from nucleus"/>
    <property type="evidence" value="ECO:0007669"/>
    <property type="project" value="TreeGrafter"/>
</dbReference>
<feature type="compositionally biased region" description="Basic and acidic residues" evidence="3">
    <location>
        <begin position="85"/>
        <end position="99"/>
    </location>
</feature>
<organism evidence="5 6">
    <name type="scientific">Trichoderma lentiforme</name>
    <dbReference type="NCBI Taxonomy" id="1567552"/>
    <lineage>
        <taxon>Eukaryota</taxon>
        <taxon>Fungi</taxon>
        <taxon>Dikarya</taxon>
        <taxon>Ascomycota</taxon>
        <taxon>Pezizomycotina</taxon>
        <taxon>Sordariomycetes</taxon>
        <taxon>Hypocreomycetidae</taxon>
        <taxon>Hypocreales</taxon>
        <taxon>Hypocreaceae</taxon>
        <taxon>Trichoderma</taxon>
    </lineage>
</organism>
<keyword evidence="1" id="KW-0597">Phosphoprotein</keyword>
<dbReference type="SMART" id="SM00513">
    <property type="entry name" value="SAP"/>
    <property type="match status" value="1"/>
</dbReference>
<dbReference type="PROSITE" id="PS50800">
    <property type="entry name" value="SAP"/>
    <property type="match status" value="1"/>
</dbReference>